<evidence type="ECO:0000256" key="7">
    <source>
        <dbReference type="ARBA" id="ARBA00023136"/>
    </source>
</evidence>
<feature type="region of interest" description="Disordered" evidence="12">
    <location>
        <begin position="150"/>
        <end position="182"/>
    </location>
</feature>
<comment type="similarity">
    <text evidence="2">Belongs to the glycosyltransferase GT106 family.</text>
</comment>
<dbReference type="GO" id="GO:0006004">
    <property type="term" value="P:fucose metabolic process"/>
    <property type="evidence" value="ECO:0007669"/>
    <property type="project" value="UniProtKB-KW"/>
</dbReference>
<evidence type="ECO:0000256" key="6">
    <source>
        <dbReference type="ARBA" id="ARBA00022989"/>
    </source>
</evidence>
<dbReference type="Gene3D" id="3.40.50.11350">
    <property type="match status" value="1"/>
</dbReference>
<evidence type="ECO:0000256" key="3">
    <source>
        <dbReference type="ARBA" id="ARBA00022676"/>
    </source>
</evidence>
<accession>A0A4S8K508</accession>
<comment type="caution">
    <text evidence="14">The sequence shown here is derived from an EMBL/GenBank/DDBJ whole genome shotgun (WGS) entry which is preliminary data.</text>
</comment>
<evidence type="ECO:0000256" key="12">
    <source>
        <dbReference type="SAM" id="MobiDB-lite"/>
    </source>
</evidence>
<keyword evidence="3" id="KW-0328">Glycosyltransferase</keyword>
<dbReference type="EMBL" id="PYDT01000002">
    <property type="protein sequence ID" value="THU69929.1"/>
    <property type="molecule type" value="Genomic_DNA"/>
</dbReference>
<feature type="region of interest" description="Disordered" evidence="12">
    <location>
        <begin position="1"/>
        <end position="34"/>
    </location>
</feature>
<keyword evidence="5 13" id="KW-0812">Transmembrane</keyword>
<comment type="subcellular location">
    <subcellularLocation>
        <location evidence="1">Membrane</location>
        <topology evidence="1">Single-pass membrane protein</topology>
    </subcellularLocation>
</comment>
<evidence type="ECO:0000256" key="8">
    <source>
        <dbReference type="ARBA" id="ARBA00023180"/>
    </source>
</evidence>
<keyword evidence="15" id="KW-1185">Reference proteome</keyword>
<dbReference type="Proteomes" id="UP000317650">
    <property type="component" value="Chromosome 8"/>
</dbReference>
<keyword evidence="8" id="KW-0325">Glycoprotein</keyword>
<organism evidence="14 15">
    <name type="scientific">Musa balbisiana</name>
    <name type="common">Banana</name>
    <dbReference type="NCBI Taxonomy" id="52838"/>
    <lineage>
        <taxon>Eukaryota</taxon>
        <taxon>Viridiplantae</taxon>
        <taxon>Streptophyta</taxon>
        <taxon>Embryophyta</taxon>
        <taxon>Tracheophyta</taxon>
        <taxon>Spermatophyta</taxon>
        <taxon>Magnoliopsida</taxon>
        <taxon>Liliopsida</taxon>
        <taxon>Zingiberales</taxon>
        <taxon>Musaceae</taxon>
        <taxon>Musa</taxon>
    </lineage>
</organism>
<evidence type="ECO:0000256" key="2">
    <source>
        <dbReference type="ARBA" id="ARBA00007737"/>
    </source>
</evidence>
<evidence type="ECO:0000256" key="10">
    <source>
        <dbReference type="ARBA" id="ARBA00023277"/>
    </source>
</evidence>
<keyword evidence="10" id="KW-0119">Carbohydrate metabolism</keyword>
<evidence type="ECO:0000256" key="11">
    <source>
        <dbReference type="ARBA" id="ARBA00030350"/>
    </source>
</evidence>
<keyword evidence="4" id="KW-0808">Transferase</keyword>
<sequence>MARRDSPPASPSPSSSDDEEEDRRTLVPQNDSTAAAKPFPRRRLSYPAFEISGDLPARVGRRLWSSKHYLLAVSLPLLLVLLFFSFDLGRLFRGVSVIPVASSSSSSVAGDRMREAELHALYLLKNQQSELLRLWNLTLSAATATATADAASFPSPPSLAPNSTSSPNSTTSRKVDRPNAAIPASTMDEFRSTLIQQIKLNKQIQGALLSSHRLGNLSSEALDENGSFDVSGPGAGVCRKVDRPADRRTIEWKPKKDRFLFAICLSGQMSNHLICLEKHMFFAALLDRILVLPSSKVDYQYDRVLDINHINECFGRKVVISFEEFSEMKKNKMRINRFICYIASPPCYLDEEHTKRLKNLGLSLGKIEAAWPEDAKLKTQKKRVVGDIMPKFSSNDEVIAIGDMFYADVEEEWVMQPGGPLAHKCKTVIQPSRLIYLTAQRFVQTFLGSNFIALHFRRHGFLKFCFSFCRTEKTGDAAESETNLLQSLVVLNDKQVPLVKRPGHNSAEKWDALLYRNRLGGDSQVEAMLDKTICALSTVFIGSSGSTFTEDIIRLRRGWESASHCDEYLCQGELPNYIAENE</sequence>
<dbReference type="CDD" id="cd11296">
    <property type="entry name" value="O-FucT_like"/>
    <property type="match status" value="1"/>
</dbReference>
<proteinExistence type="inferred from homology"/>
<evidence type="ECO:0000256" key="1">
    <source>
        <dbReference type="ARBA" id="ARBA00004167"/>
    </source>
</evidence>
<dbReference type="GO" id="GO:0046922">
    <property type="term" value="F:peptide-O-fucosyltransferase activity"/>
    <property type="evidence" value="ECO:0007669"/>
    <property type="project" value="InterPro"/>
</dbReference>
<evidence type="ECO:0000256" key="9">
    <source>
        <dbReference type="ARBA" id="ARBA00023253"/>
    </source>
</evidence>
<dbReference type="FunFam" id="3.40.50.11350:FF:000005">
    <property type="entry name" value="O-fucosyltransferase family protein"/>
    <property type="match status" value="1"/>
</dbReference>
<evidence type="ECO:0000313" key="15">
    <source>
        <dbReference type="Proteomes" id="UP000317650"/>
    </source>
</evidence>
<keyword evidence="6 13" id="KW-1133">Transmembrane helix</keyword>
<dbReference type="InterPro" id="IPR045130">
    <property type="entry name" value="OFUT2-like"/>
</dbReference>
<evidence type="ECO:0000256" key="13">
    <source>
        <dbReference type="SAM" id="Phobius"/>
    </source>
</evidence>
<dbReference type="AlphaFoldDB" id="A0A4S8K508"/>
<evidence type="ECO:0000256" key="4">
    <source>
        <dbReference type="ARBA" id="ARBA00022679"/>
    </source>
</evidence>
<evidence type="ECO:0000313" key="14">
    <source>
        <dbReference type="EMBL" id="THU69929.1"/>
    </source>
</evidence>
<protein>
    <recommendedName>
        <fullName evidence="11">O-fucosyltransferase family protein</fullName>
    </recommendedName>
</protein>
<gene>
    <name evidence="14" type="ORF">C4D60_Mb08t19590</name>
</gene>
<feature type="compositionally biased region" description="Low complexity" evidence="12">
    <location>
        <begin position="160"/>
        <end position="172"/>
    </location>
</feature>
<reference evidence="14 15" key="1">
    <citation type="journal article" date="2019" name="Nat. Plants">
        <title>Genome sequencing of Musa balbisiana reveals subgenome evolution and function divergence in polyploid bananas.</title>
        <authorList>
            <person name="Yao X."/>
        </authorList>
    </citation>
    <scope>NUCLEOTIDE SEQUENCE [LARGE SCALE GENOMIC DNA]</scope>
    <source>
        <strain evidence="15">cv. DH-PKW</strain>
        <tissue evidence="14">Leaves</tissue>
    </source>
</reference>
<feature type="transmembrane region" description="Helical" evidence="13">
    <location>
        <begin position="68"/>
        <end position="86"/>
    </location>
</feature>
<keyword evidence="7 13" id="KW-0472">Membrane</keyword>
<evidence type="ECO:0000256" key="5">
    <source>
        <dbReference type="ARBA" id="ARBA00022692"/>
    </source>
</evidence>
<dbReference type="PANTHER" id="PTHR13398:SF0">
    <property type="entry name" value="GDP-FUCOSE PROTEIN O-FUCOSYLTRANSFERASE 2"/>
    <property type="match status" value="1"/>
</dbReference>
<keyword evidence="9" id="KW-0294">Fucose metabolism</keyword>
<dbReference type="PANTHER" id="PTHR13398">
    <property type="entry name" value="GDP-FUCOSE PROTEIN O-FUCOSYLTRANSFERASE 2"/>
    <property type="match status" value="1"/>
</dbReference>
<dbReference type="GO" id="GO:0016020">
    <property type="term" value="C:membrane"/>
    <property type="evidence" value="ECO:0007669"/>
    <property type="project" value="UniProtKB-SubCell"/>
</dbReference>
<name>A0A4S8K508_MUSBA</name>